<dbReference type="Pfam" id="PF12273">
    <property type="entry name" value="RCR"/>
    <property type="match status" value="1"/>
</dbReference>
<proteinExistence type="predicted"/>
<keyword evidence="2" id="KW-0472">Membrane</keyword>
<accession>A0A9P8L413</accession>
<gene>
    <name evidence="3" type="ORF">FGG08_004352</name>
</gene>
<evidence type="ECO:0000313" key="4">
    <source>
        <dbReference type="Proteomes" id="UP000698800"/>
    </source>
</evidence>
<reference evidence="3" key="1">
    <citation type="submission" date="2021-03" db="EMBL/GenBank/DDBJ databases">
        <title>Comparative genomics and phylogenomic investigation of the class Geoglossomycetes provide insights into ecological specialization and systematics.</title>
        <authorList>
            <person name="Melie T."/>
            <person name="Pirro S."/>
            <person name="Miller A.N."/>
            <person name="Quandt A."/>
        </authorList>
    </citation>
    <scope>NUCLEOTIDE SEQUENCE</scope>
    <source>
        <strain evidence="3">GBOQ0MN5Z8</strain>
    </source>
</reference>
<feature type="transmembrane region" description="Helical" evidence="2">
    <location>
        <begin position="20"/>
        <end position="43"/>
    </location>
</feature>
<name>A0A9P8L413_9PEZI</name>
<evidence type="ECO:0000256" key="1">
    <source>
        <dbReference type="SAM" id="MobiDB-lite"/>
    </source>
</evidence>
<organism evidence="3 4">
    <name type="scientific">Glutinoglossum americanum</name>
    <dbReference type="NCBI Taxonomy" id="1670608"/>
    <lineage>
        <taxon>Eukaryota</taxon>
        <taxon>Fungi</taxon>
        <taxon>Dikarya</taxon>
        <taxon>Ascomycota</taxon>
        <taxon>Pezizomycotina</taxon>
        <taxon>Geoglossomycetes</taxon>
        <taxon>Geoglossales</taxon>
        <taxon>Geoglossaceae</taxon>
        <taxon>Glutinoglossum</taxon>
    </lineage>
</organism>
<keyword evidence="2" id="KW-1133">Transmembrane helix</keyword>
<dbReference type="Proteomes" id="UP000698800">
    <property type="component" value="Unassembled WGS sequence"/>
</dbReference>
<dbReference type="OrthoDB" id="5400539at2759"/>
<protein>
    <submittedName>
        <fullName evidence="3">Uncharacterized protein</fullName>
    </submittedName>
</protein>
<evidence type="ECO:0000256" key="2">
    <source>
        <dbReference type="SAM" id="Phobius"/>
    </source>
</evidence>
<feature type="compositionally biased region" description="Pro residues" evidence="1">
    <location>
        <begin position="96"/>
        <end position="111"/>
    </location>
</feature>
<keyword evidence="2" id="KW-0812">Transmembrane</keyword>
<dbReference type="InterPro" id="IPR020999">
    <property type="entry name" value="Chitin_synth_reg_RCR"/>
</dbReference>
<comment type="caution">
    <text evidence="3">The sequence shown here is derived from an EMBL/GenBank/DDBJ whole genome shotgun (WGS) entry which is preliminary data.</text>
</comment>
<feature type="compositionally biased region" description="Pro residues" evidence="1">
    <location>
        <begin position="141"/>
        <end position="150"/>
    </location>
</feature>
<evidence type="ECO:0000313" key="3">
    <source>
        <dbReference type="EMBL" id="KAH0539114.1"/>
    </source>
</evidence>
<dbReference type="EMBL" id="JAGHQL010000086">
    <property type="protein sequence ID" value="KAH0539114.1"/>
    <property type="molecule type" value="Genomic_DNA"/>
</dbReference>
<feature type="region of interest" description="Disordered" evidence="1">
    <location>
        <begin position="84"/>
        <end position="163"/>
    </location>
</feature>
<dbReference type="AlphaFoldDB" id="A0A9P8L413"/>
<sequence length="163" mass="18220">MEKRDQYLGEDNYYYTPRDLAIKWIVITSLMVGILFFVAIAYWHAQRRMKGGMAPMGYHRWLAPRSQRSRFDPELQNQFSFYQAHDAARNDMNSQAPPPYNLDLGPPPKYQPPASSTTKVDASSAGGPSFGPQTDGVATSEPPPPSPQPPAAAHARGLRNPFR</sequence>
<keyword evidence="4" id="KW-1185">Reference proteome</keyword>